<dbReference type="Proteomes" id="UP001221757">
    <property type="component" value="Unassembled WGS sequence"/>
</dbReference>
<name>A0AAD7DPK1_MYCRO</name>
<dbReference type="AlphaFoldDB" id="A0AAD7DPK1"/>
<feature type="region of interest" description="Disordered" evidence="1">
    <location>
        <begin position="111"/>
        <end position="162"/>
    </location>
</feature>
<feature type="compositionally biased region" description="Basic and acidic residues" evidence="1">
    <location>
        <begin position="112"/>
        <end position="121"/>
    </location>
</feature>
<accession>A0AAD7DPK1</accession>
<evidence type="ECO:0000313" key="3">
    <source>
        <dbReference type="Proteomes" id="UP001221757"/>
    </source>
</evidence>
<gene>
    <name evidence="2" type="ORF">B0H17DRAFT_1131001</name>
</gene>
<feature type="compositionally biased region" description="Polar residues" evidence="1">
    <location>
        <begin position="127"/>
        <end position="153"/>
    </location>
</feature>
<reference evidence="2" key="1">
    <citation type="submission" date="2023-03" db="EMBL/GenBank/DDBJ databases">
        <title>Massive genome expansion in bonnet fungi (Mycena s.s.) driven by repeated elements and novel gene families across ecological guilds.</title>
        <authorList>
            <consortium name="Lawrence Berkeley National Laboratory"/>
            <person name="Harder C.B."/>
            <person name="Miyauchi S."/>
            <person name="Viragh M."/>
            <person name="Kuo A."/>
            <person name="Thoen E."/>
            <person name="Andreopoulos B."/>
            <person name="Lu D."/>
            <person name="Skrede I."/>
            <person name="Drula E."/>
            <person name="Henrissat B."/>
            <person name="Morin E."/>
            <person name="Kohler A."/>
            <person name="Barry K."/>
            <person name="LaButti K."/>
            <person name="Morin E."/>
            <person name="Salamov A."/>
            <person name="Lipzen A."/>
            <person name="Mereny Z."/>
            <person name="Hegedus B."/>
            <person name="Baldrian P."/>
            <person name="Stursova M."/>
            <person name="Weitz H."/>
            <person name="Taylor A."/>
            <person name="Grigoriev I.V."/>
            <person name="Nagy L.G."/>
            <person name="Martin F."/>
            <person name="Kauserud H."/>
        </authorList>
    </citation>
    <scope>NUCLEOTIDE SEQUENCE</scope>
    <source>
        <strain evidence="2">CBHHK067</strain>
    </source>
</reference>
<protein>
    <submittedName>
        <fullName evidence="2">Uncharacterized protein</fullName>
    </submittedName>
</protein>
<evidence type="ECO:0000313" key="2">
    <source>
        <dbReference type="EMBL" id="KAJ7696203.1"/>
    </source>
</evidence>
<organism evidence="2 3">
    <name type="scientific">Mycena rosella</name>
    <name type="common">Pink bonnet</name>
    <name type="synonym">Agaricus rosellus</name>
    <dbReference type="NCBI Taxonomy" id="1033263"/>
    <lineage>
        <taxon>Eukaryota</taxon>
        <taxon>Fungi</taxon>
        <taxon>Dikarya</taxon>
        <taxon>Basidiomycota</taxon>
        <taxon>Agaricomycotina</taxon>
        <taxon>Agaricomycetes</taxon>
        <taxon>Agaricomycetidae</taxon>
        <taxon>Agaricales</taxon>
        <taxon>Marasmiineae</taxon>
        <taxon>Mycenaceae</taxon>
        <taxon>Mycena</taxon>
    </lineage>
</organism>
<dbReference type="EMBL" id="JARKIE010000035">
    <property type="protein sequence ID" value="KAJ7696203.1"/>
    <property type="molecule type" value="Genomic_DNA"/>
</dbReference>
<sequence length="162" mass="17067">MSVDRNDKAHFVLSTDKEWASVGAISGTDWEADYRVYHKLLATCCTSRRSSKDPQEDLDDDAKDAIADAMRRFEFGTGPASDPEDGAGDIPGGSGVAVPVTVALASVAAARVAEEPPHEPEVEATPNQAPVATRRQCTARNPASAQGASSTSGVGPRTWAKR</sequence>
<comment type="caution">
    <text evidence="2">The sequence shown here is derived from an EMBL/GenBank/DDBJ whole genome shotgun (WGS) entry which is preliminary data.</text>
</comment>
<proteinExistence type="predicted"/>
<keyword evidence="3" id="KW-1185">Reference proteome</keyword>
<evidence type="ECO:0000256" key="1">
    <source>
        <dbReference type="SAM" id="MobiDB-lite"/>
    </source>
</evidence>